<dbReference type="InterPro" id="IPR036298">
    <property type="entry name" value="Chalcone_isomerase_sf"/>
</dbReference>
<dbReference type="Proteomes" id="UP001176521">
    <property type="component" value="Unassembled WGS sequence"/>
</dbReference>
<dbReference type="Pfam" id="PF16035">
    <property type="entry name" value="Chalcone_2"/>
    <property type="match status" value="2"/>
</dbReference>
<feature type="compositionally biased region" description="Low complexity" evidence="1">
    <location>
        <begin position="327"/>
        <end position="349"/>
    </location>
</feature>
<proteinExistence type="predicted"/>
<evidence type="ECO:0000313" key="4">
    <source>
        <dbReference type="EMBL" id="KAK0539083.1"/>
    </source>
</evidence>
<dbReference type="AlphaFoldDB" id="A0AAN6GIB3"/>
<accession>A0AAN6GIB3</accession>
<organism evidence="4 5">
    <name type="scientific">Tilletia horrida</name>
    <dbReference type="NCBI Taxonomy" id="155126"/>
    <lineage>
        <taxon>Eukaryota</taxon>
        <taxon>Fungi</taxon>
        <taxon>Dikarya</taxon>
        <taxon>Basidiomycota</taxon>
        <taxon>Ustilaginomycotina</taxon>
        <taxon>Exobasidiomycetes</taxon>
        <taxon>Tilletiales</taxon>
        <taxon>Tilletiaceae</taxon>
        <taxon>Tilletia</taxon>
    </lineage>
</organism>
<evidence type="ECO:0000313" key="5">
    <source>
        <dbReference type="Proteomes" id="UP001176521"/>
    </source>
</evidence>
<dbReference type="GO" id="GO:0016872">
    <property type="term" value="F:intramolecular lyase activity"/>
    <property type="evidence" value="ECO:0007669"/>
    <property type="project" value="InterPro"/>
</dbReference>
<reference evidence="4" key="1">
    <citation type="journal article" date="2023" name="PhytoFront">
        <title>Draft Genome Resources of Seven Strains of Tilletia horrida, Causal Agent of Kernel Smut of Rice.</title>
        <authorList>
            <person name="Khanal S."/>
            <person name="Antony Babu S."/>
            <person name="Zhou X.G."/>
        </authorList>
    </citation>
    <scope>NUCLEOTIDE SEQUENCE</scope>
    <source>
        <strain evidence="4">TX3</strain>
    </source>
</reference>
<evidence type="ECO:0000256" key="1">
    <source>
        <dbReference type="SAM" id="MobiDB-lite"/>
    </source>
</evidence>
<dbReference type="EMBL" id="JAPDMQ010000036">
    <property type="protein sequence ID" value="KAK0539083.1"/>
    <property type="molecule type" value="Genomic_DNA"/>
</dbReference>
<keyword evidence="2" id="KW-0472">Membrane</keyword>
<sequence>MAASRSLRAAASLIAASPVAPAAAVRRALPPRAAAAAAAVSQAGAQRRPFSSSSSSSSSNRPLFLSGTAISLAVFAAGVAAFYSANAERHRLHLDAPPSSAAGARVGILPDAAEGTRKDPATGTDLPLRLRPISTQTELSLVGLGVRTVSFLKVRVYVAGVYLAESRTSAPRSGPQASAEEVLRNLLDAGTPLVVRIVPVRSTDFNHLRDGFTRSVQARLKAARKAGALGPEADEALARSLQELKALFPPSSLPKGAALDLVVHPVGGSGGGVGGSKARMALTLEHGGKVLGTLQPPAEGSEAAKGGWSVARELVLAYVADKNEISTPVSQSSSSRSLIYSSSPDSSGPKLTDLPFLLPRLQVKLSVTEGLKEKLR</sequence>
<keyword evidence="2" id="KW-0812">Transmembrane</keyword>
<feature type="region of interest" description="Disordered" evidence="1">
    <location>
        <begin position="327"/>
        <end position="353"/>
    </location>
</feature>
<feature type="domain" description="Chalcone isomerase" evidence="3">
    <location>
        <begin position="137"/>
        <end position="170"/>
    </location>
</feature>
<keyword evidence="2" id="KW-1133">Transmembrane helix</keyword>
<protein>
    <recommendedName>
        <fullName evidence="3">Chalcone isomerase domain-containing protein</fullName>
    </recommendedName>
</protein>
<feature type="transmembrane region" description="Helical" evidence="2">
    <location>
        <begin position="62"/>
        <end position="83"/>
    </location>
</feature>
<keyword evidence="5" id="KW-1185">Reference proteome</keyword>
<feature type="domain" description="Chalcone isomerase" evidence="3">
    <location>
        <begin position="177"/>
        <end position="263"/>
    </location>
</feature>
<dbReference type="Gene3D" id="3.50.70.10">
    <property type="match status" value="1"/>
</dbReference>
<gene>
    <name evidence="4" type="ORF">OC842_001100</name>
</gene>
<dbReference type="PANTHER" id="PTHR47284:SF3">
    <property type="entry name" value="FATTY-ACID-BINDING PROTEIN 2"/>
    <property type="match status" value="1"/>
</dbReference>
<name>A0AAN6GIB3_9BASI</name>
<evidence type="ECO:0000259" key="3">
    <source>
        <dbReference type="Pfam" id="PF16035"/>
    </source>
</evidence>
<dbReference type="SUPFAM" id="SSF54626">
    <property type="entry name" value="Chalcone isomerase"/>
    <property type="match status" value="1"/>
</dbReference>
<dbReference type="InterPro" id="IPR016088">
    <property type="entry name" value="Chalcone_isomerase_3-sand"/>
</dbReference>
<dbReference type="InterPro" id="IPR016087">
    <property type="entry name" value="Chalcone_isomerase"/>
</dbReference>
<dbReference type="PANTHER" id="PTHR47284">
    <property type="entry name" value="FATTY-ACID-BINDING PROTEIN 2"/>
    <property type="match status" value="1"/>
</dbReference>
<evidence type="ECO:0000256" key="2">
    <source>
        <dbReference type="SAM" id="Phobius"/>
    </source>
</evidence>
<comment type="caution">
    <text evidence="4">The sequence shown here is derived from an EMBL/GenBank/DDBJ whole genome shotgun (WGS) entry which is preliminary data.</text>
</comment>